<evidence type="ECO:0000256" key="1">
    <source>
        <dbReference type="SAM" id="MobiDB-lite"/>
    </source>
</evidence>
<evidence type="ECO:0000313" key="3">
    <source>
        <dbReference type="Proteomes" id="UP000026962"/>
    </source>
</evidence>
<name>A0A0E0L1H4_ORYPU</name>
<dbReference type="OMA" id="HERICKG"/>
<dbReference type="PANTHER" id="PTHR35748">
    <property type="entry name" value="OS05G0358400 PROTEIN"/>
    <property type="match status" value="1"/>
</dbReference>
<dbReference type="AlphaFoldDB" id="A0A0E0L1H4"/>
<dbReference type="eggNOG" id="ENOG502QSZV">
    <property type="taxonomic scope" value="Eukaryota"/>
</dbReference>
<dbReference type="HOGENOM" id="CLU_075183_1_0_1"/>
<dbReference type="Proteomes" id="UP000026962">
    <property type="component" value="Chromosome 5"/>
</dbReference>
<dbReference type="Gramene" id="OPUNC05G11410.1">
    <property type="protein sequence ID" value="OPUNC05G11410.1"/>
    <property type="gene ID" value="OPUNC05G11410"/>
</dbReference>
<sequence>MRGVASSASTLRPAPPGVVRSKSNGPDRLTHHPTRPLSAPHLHLRRSPEPTHRRRRYRLMASSPSAASTGGGNSFPEMNSVADFAAVTAPGGGGRVSVVGFGSLLSERSARSTFRELEGFRVAALRGFRRVFAHSAPIFFERGIAIETTKEFSSLSVEPCEGELIVVTVFEIKEDEVPAFIEREHEFRFLAVVPEGLDGVPYANPAVVCARYSDEEYFQEARKYMINVMDDTTLIEYGEMIFYPVVVLAAKNLGEPAYINFLDHTYLGDRTTTIREYLATTGAGIMEEEPPESLKSRYGG</sequence>
<keyword evidence="3" id="KW-1185">Reference proteome</keyword>
<feature type="region of interest" description="Disordered" evidence="1">
    <location>
        <begin position="1"/>
        <end position="53"/>
    </location>
</feature>
<proteinExistence type="predicted"/>
<evidence type="ECO:0000313" key="2">
    <source>
        <dbReference type="EnsemblPlants" id="OPUNC05G11410.1"/>
    </source>
</evidence>
<reference evidence="2" key="1">
    <citation type="submission" date="2015-04" db="UniProtKB">
        <authorList>
            <consortium name="EnsemblPlants"/>
        </authorList>
    </citation>
    <scope>IDENTIFICATION</scope>
</reference>
<protein>
    <submittedName>
        <fullName evidence="2">Uncharacterized protein</fullName>
    </submittedName>
</protein>
<feature type="compositionally biased region" description="Polar residues" evidence="1">
    <location>
        <begin position="1"/>
        <end position="10"/>
    </location>
</feature>
<accession>A0A0E0L1H4</accession>
<organism evidence="2">
    <name type="scientific">Oryza punctata</name>
    <name type="common">Red rice</name>
    <dbReference type="NCBI Taxonomy" id="4537"/>
    <lineage>
        <taxon>Eukaryota</taxon>
        <taxon>Viridiplantae</taxon>
        <taxon>Streptophyta</taxon>
        <taxon>Embryophyta</taxon>
        <taxon>Tracheophyta</taxon>
        <taxon>Spermatophyta</taxon>
        <taxon>Magnoliopsida</taxon>
        <taxon>Liliopsida</taxon>
        <taxon>Poales</taxon>
        <taxon>Poaceae</taxon>
        <taxon>BOP clade</taxon>
        <taxon>Oryzoideae</taxon>
        <taxon>Oryzeae</taxon>
        <taxon>Oryzinae</taxon>
        <taxon>Oryza</taxon>
    </lineage>
</organism>
<dbReference type="PANTHER" id="PTHR35748:SF1">
    <property type="entry name" value="OS05G0358400 PROTEIN"/>
    <property type="match status" value="1"/>
</dbReference>
<reference evidence="2" key="2">
    <citation type="submission" date="2018-05" db="EMBL/GenBank/DDBJ databases">
        <title>OpunRS2 (Oryza punctata Reference Sequence Version 2).</title>
        <authorList>
            <person name="Zhang J."/>
            <person name="Kudrna D."/>
            <person name="Lee S."/>
            <person name="Talag J."/>
            <person name="Welchert J."/>
            <person name="Wing R.A."/>
        </authorList>
    </citation>
    <scope>NUCLEOTIDE SEQUENCE [LARGE SCALE GENOMIC DNA]</scope>
</reference>
<dbReference type="EnsemblPlants" id="OPUNC05G11410.1">
    <property type="protein sequence ID" value="OPUNC05G11410.1"/>
    <property type="gene ID" value="OPUNC05G11410"/>
</dbReference>